<dbReference type="RefSeq" id="WP_341629099.1">
    <property type="nucleotide sequence ID" value="NZ_JBAKBA010000052.1"/>
</dbReference>
<keyword evidence="9 11" id="KW-0234">DNA repair</keyword>
<dbReference type="InterPro" id="IPR006344">
    <property type="entry name" value="RecD"/>
</dbReference>
<evidence type="ECO:0000259" key="13">
    <source>
        <dbReference type="Pfam" id="PF21185"/>
    </source>
</evidence>
<evidence type="ECO:0000256" key="9">
    <source>
        <dbReference type="ARBA" id="ARBA00023204"/>
    </source>
</evidence>
<dbReference type="Pfam" id="PF13245">
    <property type="entry name" value="AAA_19"/>
    <property type="match status" value="1"/>
</dbReference>
<dbReference type="GO" id="GO:0008854">
    <property type="term" value="F:exodeoxyribonuclease V activity"/>
    <property type="evidence" value="ECO:0007669"/>
    <property type="project" value="UniProtKB-EC"/>
</dbReference>
<dbReference type="InterPro" id="IPR027785">
    <property type="entry name" value="UvrD-like_helicase_C"/>
</dbReference>
<feature type="domain" description="UvrD-like helicase C-terminal" evidence="12">
    <location>
        <begin position="642"/>
        <end position="689"/>
    </location>
</feature>
<keyword evidence="2 11" id="KW-0547">Nucleotide-binding</keyword>
<evidence type="ECO:0000256" key="10">
    <source>
        <dbReference type="ARBA" id="ARBA00023235"/>
    </source>
</evidence>
<dbReference type="PANTHER" id="PTHR43788">
    <property type="entry name" value="DNA2/NAM7 HELICASE FAMILY MEMBER"/>
    <property type="match status" value="1"/>
</dbReference>
<evidence type="ECO:0000256" key="7">
    <source>
        <dbReference type="ARBA" id="ARBA00022840"/>
    </source>
</evidence>
<dbReference type="HAMAP" id="MF_01487">
    <property type="entry name" value="RecD"/>
    <property type="match status" value="1"/>
</dbReference>
<keyword evidence="8 11" id="KW-0238">DNA-binding</keyword>
<keyword evidence="1 11" id="KW-0540">Nuclease</keyword>
<evidence type="ECO:0000259" key="12">
    <source>
        <dbReference type="Pfam" id="PF13538"/>
    </source>
</evidence>
<dbReference type="Pfam" id="PF21185">
    <property type="entry name" value="RecD_N"/>
    <property type="match status" value="1"/>
</dbReference>
<name>A0ABU9HGL1_9GAMM</name>
<evidence type="ECO:0000313" key="15">
    <source>
        <dbReference type="Proteomes" id="UP001366060"/>
    </source>
</evidence>
<dbReference type="EC" id="5.6.2.3" evidence="11"/>
<evidence type="ECO:0000256" key="2">
    <source>
        <dbReference type="ARBA" id="ARBA00022741"/>
    </source>
</evidence>
<dbReference type="NCBIfam" id="TIGR01447">
    <property type="entry name" value="recD"/>
    <property type="match status" value="1"/>
</dbReference>
<dbReference type="PANTHER" id="PTHR43788:SF6">
    <property type="entry name" value="DNA HELICASE B"/>
    <property type="match status" value="1"/>
</dbReference>
<evidence type="ECO:0000256" key="8">
    <source>
        <dbReference type="ARBA" id="ARBA00023125"/>
    </source>
</evidence>
<dbReference type="InterPro" id="IPR041851">
    <property type="entry name" value="RecD_N_sf"/>
</dbReference>
<sequence>MSDNKNNVLNEGISDIESAVVSNVKSDVVSNAVNTVDMLALLKQWQLNQQIRPIDFHFAKFMAQLGADNLMQLASALVSQQLGGGHICLPIDKIGNLFHQHCLQLGLDSQAESERLQISCIFHEPQQTHAVLNESLCCGDDAPLRLQYNALFMARYAEFEQLISDKLLQPIAVQVSDESKEYLELLFKPQYQYLWQAWQNDTTQSVQILCEKYLDVINNAAVDWPSVQAVFNNTTSADELAPLASMITNNVRCDWQKISAALALTSARCVISGGPGTGKTTTVVKLLALLLHSQPDLIIKMVAPTGKAAARLTESITNALTDLSLDKVVAQHIPTDASTIHRLLGVRNNSAHFRHNEHNKLVLDLLLVDEASMVDLPLMAKLLSALPDHARLILLGDKDQLASVEAGAVLGDICSFIESGYSQQKAQQLVDLTGFDCLLDQAKHTQVSMSDNLCLLQKSYRFDQFSGIGYLASAINKGGVTAAKLAALCAKYDDLSHYLNDAESEVTFEQLVIDGYGPYLSDLPVINEDNRERAKQLLQQFNDFKILCATREQEWGVDNLNHRCEKILQKAGLLARRFDQTQTWYIGRPVMVTENSYHLGLFNGDIGLCLQDLTGQLRVYFVMPDGSVADFQPSRLPANQTVFAMTVHKSQGSEFKHTLLALPDYALPVMNRELIYTGITRAKKQLTLIADLSLVASSVRNRASRNSRLTERLTLH</sequence>
<keyword evidence="5 11" id="KW-0347">Helicase</keyword>
<dbReference type="InterPro" id="IPR050534">
    <property type="entry name" value="Coronavir_polyprotein_1ab"/>
</dbReference>
<evidence type="ECO:0000256" key="6">
    <source>
        <dbReference type="ARBA" id="ARBA00022839"/>
    </source>
</evidence>
<dbReference type="Proteomes" id="UP001366060">
    <property type="component" value="Unassembled WGS sequence"/>
</dbReference>
<evidence type="ECO:0000256" key="4">
    <source>
        <dbReference type="ARBA" id="ARBA00022801"/>
    </source>
</evidence>
<evidence type="ECO:0000313" key="14">
    <source>
        <dbReference type="EMBL" id="MEL0660696.1"/>
    </source>
</evidence>
<evidence type="ECO:0000256" key="1">
    <source>
        <dbReference type="ARBA" id="ARBA00022722"/>
    </source>
</evidence>
<keyword evidence="7 11" id="KW-0067">ATP-binding</keyword>
<comment type="miscellaneous">
    <text evidence="11">In the RecBCD complex, RecB has a slow 3'-5' helicase, an exonuclease activity and loads RecA onto ssDNA, RecD has a fast 5'-3' helicase activity, while RecC stimulates the ATPase and processivity of the RecB helicase and contributes to recognition of the Chi site.</text>
</comment>
<proteinExistence type="inferred from homology"/>
<dbReference type="CDD" id="cd18809">
    <property type="entry name" value="SF1_C_RecD"/>
    <property type="match status" value="1"/>
</dbReference>
<comment type="subunit">
    <text evidence="11">Heterotrimer of RecB, RecC and RecD. All subunits contribute to DNA-binding.</text>
</comment>
<gene>
    <name evidence="11 14" type="primary">recD</name>
    <name evidence="14" type="ORF">V6255_16290</name>
</gene>
<dbReference type="Gene3D" id="3.40.50.300">
    <property type="entry name" value="P-loop containing nucleotide triphosphate hydrolases"/>
    <property type="match status" value="3"/>
</dbReference>
<accession>A0ABU9HGL1</accession>
<comment type="catalytic activity">
    <reaction evidence="11">
        <text>ATP + H2O = ADP + phosphate + H(+)</text>
        <dbReference type="Rhea" id="RHEA:13065"/>
        <dbReference type="ChEBI" id="CHEBI:15377"/>
        <dbReference type="ChEBI" id="CHEBI:15378"/>
        <dbReference type="ChEBI" id="CHEBI:30616"/>
        <dbReference type="ChEBI" id="CHEBI:43474"/>
        <dbReference type="ChEBI" id="CHEBI:456216"/>
        <dbReference type="EC" id="5.6.2.3"/>
    </reaction>
</comment>
<comment type="similarity">
    <text evidence="11">Belongs to the RecD family.</text>
</comment>
<keyword evidence="4 11" id="KW-0378">Hydrolase</keyword>
<comment type="caution">
    <text evidence="14">The sequence shown here is derived from an EMBL/GenBank/DDBJ whole genome shotgun (WGS) entry which is preliminary data.</text>
</comment>
<evidence type="ECO:0000256" key="5">
    <source>
        <dbReference type="ARBA" id="ARBA00022806"/>
    </source>
</evidence>
<evidence type="ECO:0000256" key="3">
    <source>
        <dbReference type="ARBA" id="ARBA00022763"/>
    </source>
</evidence>
<comment type="function">
    <text evidence="11">A helicase/nuclease that prepares dsDNA breaks (DSB) for recombinational DNA repair. Binds to DSBs and unwinds DNA via a highly rapid and processive ATP-dependent bidirectional helicase activity. Unwinds dsDNA until it encounters a Chi (crossover hotspot instigator) sequence from the 3' direction. Cuts ssDNA a few nucleotides 3' to the Chi site. The properties and activities of the enzyme are changed at Chi. The Chi-altered holoenzyme produces a long 3'-ssDNA overhang and facilitates RecA-binding to the ssDNA for homologous DNA recombination and repair. Holoenzyme degrades any linearized DNA that is unable to undergo homologous recombination. In the holoenzyme this subunit has ssDNA-dependent ATPase and 5'-3' helicase activity. When added to pre-assembled RecBC greatly stimulates nuclease activity and augments holoenzyme processivity. Negatively regulates the RecA-loading ability of RecBCD.</text>
</comment>
<keyword evidence="15" id="KW-1185">Reference proteome</keyword>
<organism evidence="14 15">
    <name type="scientific">Psychromonas arctica</name>
    <dbReference type="NCBI Taxonomy" id="168275"/>
    <lineage>
        <taxon>Bacteria</taxon>
        <taxon>Pseudomonadati</taxon>
        <taxon>Pseudomonadota</taxon>
        <taxon>Gammaproteobacteria</taxon>
        <taxon>Alteromonadales</taxon>
        <taxon>Psychromonadaceae</taxon>
        <taxon>Psychromonas</taxon>
    </lineage>
</organism>
<dbReference type="InterPro" id="IPR049550">
    <property type="entry name" value="RecD_N"/>
</dbReference>
<dbReference type="SUPFAM" id="SSF52540">
    <property type="entry name" value="P-loop containing nucleoside triphosphate hydrolases"/>
    <property type="match status" value="2"/>
</dbReference>
<protein>
    <recommendedName>
        <fullName evidence="11">RecBCD enzyme subunit RecD</fullName>
        <ecNumber evidence="11">5.6.2.3</ecNumber>
    </recommendedName>
    <alternativeName>
        <fullName evidence="11">DNA 5'-3' helicase subunit RecD</fullName>
    </alternativeName>
    <alternativeName>
        <fullName evidence="11">Exonuclease V subunit RecD</fullName>
        <shortName evidence="11">ExoV subunit RecD</shortName>
    </alternativeName>
    <alternativeName>
        <fullName evidence="11">Helicase/nuclease RecBCD subunit RecD</fullName>
    </alternativeName>
</protein>
<dbReference type="EMBL" id="JBAKBA010000052">
    <property type="protein sequence ID" value="MEL0660696.1"/>
    <property type="molecule type" value="Genomic_DNA"/>
</dbReference>
<dbReference type="CDD" id="cd17933">
    <property type="entry name" value="DEXSc_RecD-like"/>
    <property type="match status" value="1"/>
</dbReference>
<dbReference type="Gene3D" id="1.10.10.1020">
    <property type="entry name" value="RecBCD complex, subunit RecD, N-terminal domain"/>
    <property type="match status" value="1"/>
</dbReference>
<dbReference type="Pfam" id="PF13538">
    <property type="entry name" value="UvrD_C_2"/>
    <property type="match status" value="1"/>
</dbReference>
<reference evidence="14 15" key="1">
    <citation type="submission" date="2024-02" db="EMBL/GenBank/DDBJ databases">
        <title>Bacteria isolated from the canopy kelp, Nereocystis luetkeana.</title>
        <authorList>
            <person name="Pfister C.A."/>
            <person name="Younker I.T."/>
            <person name="Light S.H."/>
        </authorList>
    </citation>
    <scope>NUCLEOTIDE SEQUENCE [LARGE SCALE GENOMIC DNA]</scope>
    <source>
        <strain evidence="14 15">TI.2.07</strain>
    </source>
</reference>
<evidence type="ECO:0000256" key="11">
    <source>
        <dbReference type="HAMAP-Rule" id="MF_01487"/>
    </source>
</evidence>
<keyword evidence="10 11" id="KW-0413">Isomerase</keyword>
<feature type="binding site" evidence="11">
    <location>
        <begin position="273"/>
        <end position="280"/>
    </location>
    <ligand>
        <name>ATP</name>
        <dbReference type="ChEBI" id="CHEBI:30616"/>
    </ligand>
</feature>
<keyword evidence="3 11" id="KW-0227">DNA damage</keyword>
<dbReference type="InterPro" id="IPR027417">
    <property type="entry name" value="P-loop_NTPase"/>
</dbReference>
<keyword evidence="6 11" id="KW-0269">Exonuclease</keyword>
<feature type="domain" description="RecBCD enzyme subunit RecD N-terminal" evidence="13">
    <location>
        <begin position="49"/>
        <end position="151"/>
    </location>
</feature>